<evidence type="ECO:0000313" key="2">
    <source>
        <dbReference type="EMBL" id="VVB13312.1"/>
    </source>
</evidence>
<feature type="transmembrane region" description="Helical" evidence="1">
    <location>
        <begin position="6"/>
        <end position="24"/>
    </location>
</feature>
<evidence type="ECO:0000256" key="1">
    <source>
        <dbReference type="SAM" id="Phobius"/>
    </source>
</evidence>
<protein>
    <submittedName>
        <fullName evidence="2">Uncharacterized protein</fullName>
    </submittedName>
</protein>
<reference evidence="2" key="1">
    <citation type="submission" date="2019-07" db="EMBL/GenBank/DDBJ databases">
        <authorList>
            <person name="Dittberner H."/>
        </authorList>
    </citation>
    <scope>NUCLEOTIDE SEQUENCE [LARGE SCALE GENOMIC DNA]</scope>
</reference>
<dbReference type="OrthoDB" id="1937538at2759"/>
<evidence type="ECO:0000313" key="3">
    <source>
        <dbReference type="Proteomes" id="UP000489600"/>
    </source>
</evidence>
<keyword evidence="1" id="KW-0472">Membrane</keyword>
<keyword evidence="1" id="KW-0812">Transmembrane</keyword>
<sequence>MDRNGALILIFFVYVSQLVLFSTARNFPEGFPPVIDGVIFTGEISVVSKTVNGVPATMVGCEGEDVHYTEEYSSSPGAYVTGKYGSLVLNVLPKGSVPASGPSKRINDVKT</sequence>
<comment type="caution">
    <text evidence="2">The sequence shown here is derived from an EMBL/GenBank/DDBJ whole genome shotgun (WGS) entry which is preliminary data.</text>
</comment>
<organism evidence="2 3">
    <name type="scientific">Arabis nemorensis</name>
    <dbReference type="NCBI Taxonomy" id="586526"/>
    <lineage>
        <taxon>Eukaryota</taxon>
        <taxon>Viridiplantae</taxon>
        <taxon>Streptophyta</taxon>
        <taxon>Embryophyta</taxon>
        <taxon>Tracheophyta</taxon>
        <taxon>Spermatophyta</taxon>
        <taxon>Magnoliopsida</taxon>
        <taxon>eudicotyledons</taxon>
        <taxon>Gunneridae</taxon>
        <taxon>Pentapetalae</taxon>
        <taxon>rosids</taxon>
        <taxon>malvids</taxon>
        <taxon>Brassicales</taxon>
        <taxon>Brassicaceae</taxon>
        <taxon>Arabideae</taxon>
        <taxon>Arabis</taxon>
    </lineage>
</organism>
<name>A0A565CIB2_9BRAS</name>
<dbReference type="AlphaFoldDB" id="A0A565CIB2"/>
<dbReference type="Proteomes" id="UP000489600">
    <property type="component" value="Unassembled WGS sequence"/>
</dbReference>
<keyword evidence="1" id="KW-1133">Transmembrane helix</keyword>
<gene>
    <name evidence="2" type="ORF">ANE_LOCUS23756</name>
</gene>
<proteinExistence type="predicted"/>
<keyword evidence="3" id="KW-1185">Reference proteome</keyword>
<accession>A0A565CIB2</accession>
<dbReference type="EMBL" id="CABITT030000008">
    <property type="protein sequence ID" value="VVB13312.1"/>
    <property type="molecule type" value="Genomic_DNA"/>
</dbReference>